<feature type="transmembrane region" description="Helical" evidence="7">
    <location>
        <begin position="248"/>
        <end position="266"/>
    </location>
</feature>
<feature type="transmembrane region" description="Helical" evidence="7">
    <location>
        <begin position="210"/>
        <end position="228"/>
    </location>
</feature>
<reference evidence="8 9" key="2">
    <citation type="journal article" date="2016" name="Appl. Microbiol. Biotechnol.">
        <title>Mutations improving production and secretion of extracellular lipase by Burkholderia glumae PG1.</title>
        <authorList>
            <person name="Knapp A."/>
            <person name="Voget S."/>
            <person name="Gao R."/>
            <person name="Zaburannyi N."/>
            <person name="Krysciak D."/>
            <person name="Breuer M."/>
            <person name="Hauer B."/>
            <person name="Streit W.R."/>
            <person name="Muller R."/>
            <person name="Daniel R."/>
            <person name="Jaeger K.E."/>
        </authorList>
    </citation>
    <scope>NUCLEOTIDE SEQUENCE [LARGE SCALE GENOMIC DNA]</scope>
    <source>
        <strain evidence="8 9">PG1</strain>
    </source>
</reference>
<dbReference type="Proteomes" id="UP000031838">
    <property type="component" value="Chromosome 1"/>
</dbReference>
<dbReference type="EMBL" id="CP002580">
    <property type="protein sequence ID" value="AJK45271.1"/>
    <property type="molecule type" value="Genomic_DNA"/>
</dbReference>
<feature type="transmembrane region" description="Helical" evidence="7">
    <location>
        <begin position="182"/>
        <end position="204"/>
    </location>
</feature>
<dbReference type="AlphaFoldDB" id="A0A0B6RZ52"/>
<dbReference type="KEGG" id="bgp:BGL_1c07360"/>
<accession>A0A0B6RZ52</accession>
<evidence type="ECO:0000256" key="4">
    <source>
        <dbReference type="ARBA" id="ARBA00022692"/>
    </source>
</evidence>
<feature type="transmembrane region" description="Helical" evidence="7">
    <location>
        <begin position="392"/>
        <end position="412"/>
    </location>
</feature>
<evidence type="ECO:0000256" key="5">
    <source>
        <dbReference type="ARBA" id="ARBA00022989"/>
    </source>
</evidence>
<dbReference type="InterPro" id="IPR050833">
    <property type="entry name" value="Poly_Biosynth_Transport"/>
</dbReference>
<keyword evidence="3" id="KW-1003">Cell membrane</keyword>
<evidence type="ECO:0000256" key="3">
    <source>
        <dbReference type="ARBA" id="ARBA00022475"/>
    </source>
</evidence>
<dbReference type="HOGENOM" id="CLU_054018_0_0_4"/>
<dbReference type="PANTHER" id="PTHR30250">
    <property type="entry name" value="PST FAMILY PREDICTED COLANIC ACID TRANSPORTER"/>
    <property type="match status" value="1"/>
</dbReference>
<keyword evidence="6 7" id="KW-0472">Membrane</keyword>
<protein>
    <submittedName>
        <fullName evidence="8">Polysaccharide biosynthesis protein</fullName>
    </submittedName>
</protein>
<evidence type="ECO:0000256" key="1">
    <source>
        <dbReference type="ARBA" id="ARBA00004651"/>
    </source>
</evidence>
<sequence length="446" mass="48689">MFQRSKLEIRRRRPTRPRTHFHPVFFMLKLSRIANPDVARAAANLVWLGLERLTQIGVAIVISGLLARALGPDAFGKWQYANTLLLVLAPLTWVCGAEILVPTIVQRPPGQLGAVLGSAFALRISVSAAALALTWAGIAMHWVDPLVGAMLAGLAVTMVLREPFVGVINAWLQSMTYSKPQLIASMVAALGKAVLVWLLARAAATPASYGWLWALEAGAIALALMLYYRQRHGGRLGWRVEAPLFRHFASAGTVFWIGLVCMYLFLKLDRLMLERHVSFAELGRYAAAQQLNENWITLALLLAQTIAPAFVYRVSEVARLRRNVWRLMAMTSALMIAGAAVLDLLAPLIIGRVFGPGFAQSVSIFRWAVWLSVPAGIEAIGNLVVLKYQAKFVLLAKWLLALAVAALANTFAIPALGLYGALVGLAAGYLAAASVNFYYIRQSLRP</sequence>
<keyword evidence="5 7" id="KW-1133">Transmembrane helix</keyword>
<proteinExistence type="inferred from homology"/>
<gene>
    <name evidence="8" type="ORF">BGL_1c07360</name>
</gene>
<name>A0A0B6RZ52_BURPL</name>
<comment type="subcellular location">
    <subcellularLocation>
        <location evidence="1">Cell membrane</location>
        <topology evidence="1">Multi-pass membrane protein</topology>
    </subcellularLocation>
</comment>
<keyword evidence="4 7" id="KW-0812">Transmembrane</keyword>
<evidence type="ECO:0000313" key="8">
    <source>
        <dbReference type="EMBL" id="AJK45271.1"/>
    </source>
</evidence>
<evidence type="ECO:0000256" key="2">
    <source>
        <dbReference type="ARBA" id="ARBA00007430"/>
    </source>
</evidence>
<dbReference type="GO" id="GO:0005886">
    <property type="term" value="C:plasma membrane"/>
    <property type="evidence" value="ECO:0007669"/>
    <property type="project" value="UniProtKB-SubCell"/>
</dbReference>
<feature type="transmembrane region" description="Helical" evidence="7">
    <location>
        <begin position="327"/>
        <end position="355"/>
    </location>
</feature>
<dbReference type="PANTHER" id="PTHR30250:SF10">
    <property type="entry name" value="LIPOPOLYSACCHARIDE BIOSYNTHESIS PROTEIN WZXC"/>
    <property type="match status" value="1"/>
</dbReference>
<evidence type="ECO:0000256" key="6">
    <source>
        <dbReference type="ARBA" id="ARBA00023136"/>
    </source>
</evidence>
<feature type="transmembrane region" description="Helical" evidence="7">
    <location>
        <begin position="367"/>
        <end position="385"/>
    </location>
</feature>
<organism evidence="8 9">
    <name type="scientific">Burkholderia plantarii</name>
    <dbReference type="NCBI Taxonomy" id="41899"/>
    <lineage>
        <taxon>Bacteria</taxon>
        <taxon>Pseudomonadati</taxon>
        <taxon>Pseudomonadota</taxon>
        <taxon>Betaproteobacteria</taxon>
        <taxon>Burkholderiales</taxon>
        <taxon>Burkholderiaceae</taxon>
        <taxon>Burkholderia</taxon>
    </lineage>
</organism>
<feature type="transmembrane region" description="Helical" evidence="7">
    <location>
        <begin position="83"/>
        <end position="105"/>
    </location>
</feature>
<dbReference type="RefSeq" id="WP_404990969.1">
    <property type="nucleotide sequence ID" value="NZ_CP002580.1"/>
</dbReference>
<feature type="transmembrane region" description="Helical" evidence="7">
    <location>
        <begin position="142"/>
        <end position="161"/>
    </location>
</feature>
<feature type="transmembrane region" description="Helical" evidence="7">
    <location>
        <begin position="418"/>
        <end position="440"/>
    </location>
</feature>
<evidence type="ECO:0000313" key="9">
    <source>
        <dbReference type="Proteomes" id="UP000031838"/>
    </source>
</evidence>
<reference evidence="9" key="1">
    <citation type="submission" date="2011-03" db="EMBL/GenBank/DDBJ databases">
        <authorList>
            <person name="Voget S."/>
            <person name="Streit W.R."/>
            <person name="Jaeger K.E."/>
            <person name="Daniel R."/>
        </authorList>
    </citation>
    <scope>NUCLEOTIDE SEQUENCE [LARGE SCALE GENOMIC DNA]</scope>
    <source>
        <strain evidence="9">PG1</strain>
    </source>
</reference>
<feature type="transmembrane region" description="Helical" evidence="7">
    <location>
        <begin position="112"/>
        <end position="136"/>
    </location>
</feature>
<keyword evidence="9" id="KW-1185">Reference proteome</keyword>
<comment type="similarity">
    <text evidence="2">Belongs to the polysaccharide synthase family.</text>
</comment>
<evidence type="ECO:0000256" key="7">
    <source>
        <dbReference type="SAM" id="Phobius"/>
    </source>
</evidence>